<feature type="transmembrane region" description="Helical" evidence="1">
    <location>
        <begin position="172"/>
        <end position="193"/>
    </location>
</feature>
<gene>
    <name evidence="3" type="ORF">Rain11_0485</name>
</gene>
<dbReference type="AlphaFoldDB" id="A0A2N3IJR3"/>
<keyword evidence="1" id="KW-1133">Transmembrane helix</keyword>
<sequence>MKSIYFFLLCWFLAKNVAIAQNESAVRMIEAETISSTEKVIEKASHSPVVQTIKAISAKQVEPLQTNELVKPAPISGRFAKQIKKNLKPQKNTQENNPNREGKFWAGLFGLISSLAFVLLFGEAVWGIFLVSIGALIISFIINARVGSVFAVINLIVSLILVIVGISSSNGMALLLGLLMLAFTLGLMGVGSASSSSTVIFSR</sequence>
<reference evidence="3 4" key="1">
    <citation type="submission" date="2017-06" db="EMBL/GenBank/DDBJ databases">
        <title>Raineya orbicola gen. nov., sp. nov. a slightly thermophilic bacterium of the phylum Bacteroidetes and the description of Raineyaceae fam. nov.</title>
        <authorList>
            <person name="Albuquerque L."/>
            <person name="Polonia A.R.M."/>
            <person name="Barroso C."/>
            <person name="Froufe H.J.C."/>
            <person name="Lage O."/>
            <person name="Lobo-Da-Cunha A."/>
            <person name="Egas C."/>
            <person name="Da Costa M.S."/>
        </authorList>
    </citation>
    <scope>NUCLEOTIDE SEQUENCE [LARGE SCALE GENOMIC DNA]</scope>
    <source>
        <strain evidence="3 4">SPSPC-11</strain>
    </source>
</reference>
<organism evidence="3 4">
    <name type="scientific">Raineya orbicola</name>
    <dbReference type="NCBI Taxonomy" id="2016530"/>
    <lineage>
        <taxon>Bacteria</taxon>
        <taxon>Pseudomonadati</taxon>
        <taxon>Bacteroidota</taxon>
        <taxon>Cytophagia</taxon>
        <taxon>Cytophagales</taxon>
        <taxon>Raineyaceae</taxon>
        <taxon>Raineya</taxon>
    </lineage>
</organism>
<feature type="transmembrane region" description="Helical" evidence="1">
    <location>
        <begin position="104"/>
        <end position="137"/>
    </location>
</feature>
<evidence type="ECO:0000256" key="2">
    <source>
        <dbReference type="SAM" id="SignalP"/>
    </source>
</evidence>
<keyword evidence="4" id="KW-1185">Reference proteome</keyword>
<evidence type="ECO:0000313" key="4">
    <source>
        <dbReference type="Proteomes" id="UP000233387"/>
    </source>
</evidence>
<comment type="caution">
    <text evidence="3">The sequence shown here is derived from an EMBL/GenBank/DDBJ whole genome shotgun (WGS) entry which is preliminary data.</text>
</comment>
<name>A0A2N3IJR3_9BACT</name>
<protein>
    <submittedName>
        <fullName evidence="3">Uncharacterized protein</fullName>
    </submittedName>
</protein>
<feature type="chain" id="PRO_5014807350" evidence="2">
    <location>
        <begin position="21"/>
        <end position="203"/>
    </location>
</feature>
<accession>A0A2N3IJR3</accession>
<proteinExistence type="predicted"/>
<evidence type="ECO:0000313" key="3">
    <source>
        <dbReference type="EMBL" id="PKQ70565.1"/>
    </source>
</evidence>
<feature type="transmembrane region" description="Helical" evidence="1">
    <location>
        <begin position="149"/>
        <end position="166"/>
    </location>
</feature>
<keyword evidence="1" id="KW-0472">Membrane</keyword>
<dbReference type="RefSeq" id="WP_101357747.1">
    <property type="nucleotide sequence ID" value="NZ_NKXO01000005.1"/>
</dbReference>
<dbReference type="Proteomes" id="UP000233387">
    <property type="component" value="Unassembled WGS sequence"/>
</dbReference>
<evidence type="ECO:0000256" key="1">
    <source>
        <dbReference type="SAM" id="Phobius"/>
    </source>
</evidence>
<keyword evidence="1" id="KW-0812">Transmembrane</keyword>
<keyword evidence="2" id="KW-0732">Signal</keyword>
<dbReference type="EMBL" id="NKXO01000005">
    <property type="protein sequence ID" value="PKQ70565.1"/>
    <property type="molecule type" value="Genomic_DNA"/>
</dbReference>
<feature type="signal peptide" evidence="2">
    <location>
        <begin position="1"/>
        <end position="20"/>
    </location>
</feature>